<accession>A0A5B9W9Z4</accession>
<dbReference type="SUPFAM" id="SSF53633">
    <property type="entry name" value="Carbamate kinase-like"/>
    <property type="match status" value="1"/>
</dbReference>
<dbReference type="AlphaFoldDB" id="A0A5B9W9Z4"/>
<evidence type="ECO:0000313" key="2">
    <source>
        <dbReference type="EMBL" id="QEH37346.1"/>
    </source>
</evidence>
<protein>
    <submittedName>
        <fullName evidence="2">Amino acid kinase family protein</fullName>
    </submittedName>
</protein>
<dbReference type="KEGG" id="agv:OJF2_59360"/>
<dbReference type="Gene3D" id="3.40.1160.10">
    <property type="entry name" value="Acetylglutamate kinase-like"/>
    <property type="match status" value="1"/>
</dbReference>
<dbReference type="Proteomes" id="UP000324233">
    <property type="component" value="Chromosome"/>
</dbReference>
<keyword evidence="2" id="KW-0808">Transferase</keyword>
<evidence type="ECO:0000259" key="1">
    <source>
        <dbReference type="Pfam" id="PF00696"/>
    </source>
</evidence>
<reference evidence="2 3" key="1">
    <citation type="submission" date="2019-08" db="EMBL/GenBank/DDBJ databases">
        <title>Deep-cultivation of Planctomycetes and their phenomic and genomic characterization uncovers novel biology.</title>
        <authorList>
            <person name="Wiegand S."/>
            <person name="Jogler M."/>
            <person name="Boedeker C."/>
            <person name="Pinto D."/>
            <person name="Vollmers J."/>
            <person name="Rivas-Marin E."/>
            <person name="Kohn T."/>
            <person name="Peeters S.H."/>
            <person name="Heuer A."/>
            <person name="Rast P."/>
            <person name="Oberbeckmann S."/>
            <person name="Bunk B."/>
            <person name="Jeske O."/>
            <person name="Meyerdierks A."/>
            <person name="Storesund J.E."/>
            <person name="Kallscheuer N."/>
            <person name="Luecker S."/>
            <person name="Lage O.M."/>
            <person name="Pohl T."/>
            <person name="Merkel B.J."/>
            <person name="Hornburger P."/>
            <person name="Mueller R.-W."/>
            <person name="Bruemmer F."/>
            <person name="Labrenz M."/>
            <person name="Spormann A.M."/>
            <person name="Op den Camp H."/>
            <person name="Overmann J."/>
            <person name="Amann R."/>
            <person name="Jetten M.S.M."/>
            <person name="Mascher T."/>
            <person name="Medema M.H."/>
            <person name="Devos D.P."/>
            <person name="Kaster A.-K."/>
            <person name="Ovreas L."/>
            <person name="Rohde M."/>
            <person name="Galperin M.Y."/>
            <person name="Jogler C."/>
        </authorList>
    </citation>
    <scope>NUCLEOTIDE SEQUENCE [LARGE SCALE GENOMIC DNA]</scope>
    <source>
        <strain evidence="2 3">OJF2</strain>
    </source>
</reference>
<gene>
    <name evidence="2" type="ORF">OJF2_59360</name>
</gene>
<dbReference type="EMBL" id="CP042997">
    <property type="protein sequence ID" value="QEH37346.1"/>
    <property type="molecule type" value="Genomic_DNA"/>
</dbReference>
<keyword evidence="3" id="KW-1185">Reference proteome</keyword>
<dbReference type="GO" id="GO:0016301">
    <property type="term" value="F:kinase activity"/>
    <property type="evidence" value="ECO:0007669"/>
    <property type="project" value="UniProtKB-KW"/>
</dbReference>
<dbReference type="RefSeq" id="WP_148596918.1">
    <property type="nucleotide sequence ID" value="NZ_CP042997.1"/>
</dbReference>
<organism evidence="2 3">
    <name type="scientific">Aquisphaera giovannonii</name>
    <dbReference type="NCBI Taxonomy" id="406548"/>
    <lineage>
        <taxon>Bacteria</taxon>
        <taxon>Pseudomonadati</taxon>
        <taxon>Planctomycetota</taxon>
        <taxon>Planctomycetia</taxon>
        <taxon>Isosphaerales</taxon>
        <taxon>Isosphaeraceae</taxon>
        <taxon>Aquisphaera</taxon>
    </lineage>
</organism>
<feature type="domain" description="Aspartate/glutamate/uridylate kinase" evidence="1">
    <location>
        <begin position="19"/>
        <end position="171"/>
    </location>
</feature>
<dbReference type="InterPro" id="IPR036393">
    <property type="entry name" value="AceGlu_kinase-like_sf"/>
</dbReference>
<evidence type="ECO:0000313" key="3">
    <source>
        <dbReference type="Proteomes" id="UP000324233"/>
    </source>
</evidence>
<dbReference type="OrthoDB" id="8526978at2"/>
<name>A0A5B9W9Z4_9BACT</name>
<sequence length="221" mass="22766">MIDPPVGEDVASWGLVGAVVVKVGGSLLGWPELPGRLAGWLDAQRASGAPSADPVLIVIAGGGPFADAVRDLDRVHGLGDEAAHRLAIRSMDLTAALLAGLLPGSRLVAGRRELLASCRLGAVLVATPGPLLRDLDDAGPDPLPSSWDVTSDSIAARIAARLGASRLVLLKSRPIADGASLREAAAIGLVDPRFPEVAAGLRRIEVVSLRDPALPPSRLRP</sequence>
<dbReference type="InterPro" id="IPR001048">
    <property type="entry name" value="Asp/Glu/Uridylate_kinase"/>
</dbReference>
<keyword evidence="2" id="KW-0418">Kinase</keyword>
<proteinExistence type="predicted"/>
<dbReference type="Pfam" id="PF00696">
    <property type="entry name" value="AA_kinase"/>
    <property type="match status" value="1"/>
</dbReference>